<dbReference type="Pfam" id="PF13041">
    <property type="entry name" value="PPR_2"/>
    <property type="match status" value="3"/>
</dbReference>
<dbReference type="FunFam" id="1.25.40.10:FF:000073">
    <property type="entry name" value="Pentatricopeptide repeat-containing protein chloroplastic"/>
    <property type="match status" value="1"/>
</dbReference>
<name>A0A6I9QDD1_ELAGV</name>
<dbReference type="Proteomes" id="UP000504607">
    <property type="component" value="Unplaced"/>
</dbReference>
<feature type="repeat" description="PPR" evidence="2">
    <location>
        <begin position="688"/>
        <end position="722"/>
    </location>
</feature>
<protein>
    <submittedName>
        <fullName evidence="6">Pentatricopeptide repeat-containing protein At2g03880, mitochondrial-like</fullName>
    </submittedName>
</protein>
<feature type="region of interest" description="Disordered" evidence="3">
    <location>
        <begin position="9"/>
        <end position="31"/>
    </location>
</feature>
<evidence type="ECO:0000259" key="4">
    <source>
        <dbReference type="Pfam" id="PF14432"/>
    </source>
</evidence>
<evidence type="ECO:0000313" key="6">
    <source>
        <dbReference type="RefSeq" id="XP_010907154.1"/>
    </source>
</evidence>
<dbReference type="InterPro" id="IPR046848">
    <property type="entry name" value="E_motif"/>
</dbReference>
<dbReference type="AlphaFoldDB" id="A0A6I9QDD1"/>
<dbReference type="InterPro" id="IPR002885">
    <property type="entry name" value="PPR_rpt"/>
</dbReference>
<feature type="repeat" description="PPR" evidence="2">
    <location>
        <begin position="207"/>
        <end position="241"/>
    </location>
</feature>
<dbReference type="InterPro" id="IPR032867">
    <property type="entry name" value="DYW_dom"/>
</dbReference>
<dbReference type="FunFam" id="1.25.40.10:FF:000090">
    <property type="entry name" value="Pentatricopeptide repeat-containing protein, chloroplastic"/>
    <property type="match status" value="1"/>
</dbReference>
<evidence type="ECO:0000256" key="1">
    <source>
        <dbReference type="ARBA" id="ARBA00022737"/>
    </source>
</evidence>
<dbReference type="GeneID" id="105033882"/>
<dbReference type="InParanoid" id="A0A6I9QDD1"/>
<organism evidence="5 6">
    <name type="scientific">Elaeis guineensis var. tenera</name>
    <name type="common">Oil palm</name>
    <dbReference type="NCBI Taxonomy" id="51953"/>
    <lineage>
        <taxon>Eukaryota</taxon>
        <taxon>Viridiplantae</taxon>
        <taxon>Streptophyta</taxon>
        <taxon>Embryophyta</taxon>
        <taxon>Tracheophyta</taxon>
        <taxon>Spermatophyta</taxon>
        <taxon>Magnoliopsida</taxon>
        <taxon>Liliopsida</taxon>
        <taxon>Arecaceae</taxon>
        <taxon>Arecoideae</taxon>
        <taxon>Cocoseae</taxon>
        <taxon>Elaeidinae</taxon>
        <taxon>Elaeis</taxon>
    </lineage>
</organism>
<dbReference type="GO" id="GO:0009451">
    <property type="term" value="P:RNA modification"/>
    <property type="evidence" value="ECO:0007669"/>
    <property type="project" value="InterPro"/>
</dbReference>
<dbReference type="FunCoup" id="A0A6I9QDD1">
    <property type="interactions" value="10"/>
</dbReference>
<feature type="repeat" description="PPR" evidence="2">
    <location>
        <begin position="723"/>
        <end position="758"/>
    </location>
</feature>
<dbReference type="RefSeq" id="XP_010907154.1">
    <property type="nucleotide sequence ID" value="XM_010908852.2"/>
</dbReference>
<keyword evidence="1" id="KW-0677">Repeat</keyword>
<accession>A0A6I9QDD1</accession>
<dbReference type="Pfam" id="PF01535">
    <property type="entry name" value="PPR"/>
    <property type="match status" value="6"/>
</dbReference>
<dbReference type="PROSITE" id="PS51375">
    <property type="entry name" value="PPR"/>
    <property type="match status" value="5"/>
</dbReference>
<dbReference type="InterPro" id="IPR046960">
    <property type="entry name" value="PPR_At4g14850-like_plant"/>
</dbReference>
<feature type="repeat" description="PPR" evidence="2">
    <location>
        <begin position="102"/>
        <end position="132"/>
    </location>
</feature>
<dbReference type="Pfam" id="PF14432">
    <property type="entry name" value="DYW_deaminase"/>
    <property type="match status" value="1"/>
</dbReference>
<proteinExistence type="predicted"/>
<dbReference type="InterPro" id="IPR011990">
    <property type="entry name" value="TPR-like_helical_dom_sf"/>
</dbReference>
<dbReference type="Gene3D" id="1.25.40.10">
    <property type="entry name" value="Tetratricopeptide repeat domain"/>
    <property type="match status" value="6"/>
</dbReference>
<dbReference type="KEGG" id="egu:105033882"/>
<gene>
    <name evidence="6" type="primary">LOC105033882</name>
</gene>
<feature type="domain" description="DYW" evidence="4">
    <location>
        <begin position="895"/>
        <end position="985"/>
    </location>
</feature>
<reference evidence="6" key="1">
    <citation type="submission" date="2025-08" db="UniProtKB">
        <authorList>
            <consortium name="RefSeq"/>
        </authorList>
    </citation>
    <scope>IDENTIFICATION</scope>
</reference>
<dbReference type="NCBIfam" id="TIGR00756">
    <property type="entry name" value="PPR"/>
    <property type="match status" value="5"/>
</dbReference>
<sequence>MPTFLLCTSSSPVPPTPSHHPLYKKSTSRNPQETISLKAVCSPGVHSITSANDTIIGPTSCINDRRNVLNQDKLTLSLLHEYTRAGRMREARALFNAMPDKTLVSWTILMSGYTLHGHAIEAMSLFRQMLRLPSDDTLQPDPFVFSVVLRACASIGSVDLGREIHCSILKLCYMEDLFVANALVTMYASCGSVQYSARVFWGIHQPDLVSWSSMLSGYVKNGHYEEALRLFSEMAQAGVQFDAFVLSIVLKASANLGCTNFGIQIHSCMVKMGLDSCLFLENCLMEFYGRAGELGIMRQVFDKMLEKDLVSWNTIITCCTHNFYNEEALTLFRALIGEGSECDEFTLGSTLQAVASLKALNHGKEIHGYVIRAGFESDSHVNSALLDMYIKCIDHETSDYRSNMVPRKIFRSLQSMGAEFDEFIMASVLKSCAMQKDLETGKMIHACIMKLEIKLDAYVISSLIDMYAKCGILEASLRVFEGTKKWTTVPWSAIIAAHCWNGHFLEALRFFRKMQLDQVNANEFTYTSVLLACTALGSLRRGKEIHCHIIRNGYESNVSAVNSLVNLYSGLSKPQQALKLCSTIFEHEISWGSLIKALAEAKDYEIILKLFHRIQRSNGQLDHASACFVLNSCGSAFFLNAGIQAHTYITKKGLVSSPNMSNALIKMYSNCGNLAHAIDVFNQMTERKSASWTSMISANVHNGCPSSALELFMLMIRKGKNPNSNTFVSVLKACAQMGLVDEAFRLFVSMTEVYKIKPSAQHYCCMVEVLGQVGMLREAEHFIDSVIPFEPGAPIWKALLSSSRVYENMKVAKHAAERLVELEPTDIKTNILLQQVLLASGKWEDVARLRKRSLKTSSSWIEIRENVHEFVSGQIVTMEISNKLGEVARMMEELGYVADKKHWLHNVEDSRGKGTHHAELMALAYGLVSLPHGTPIRVFMNARMCGACHSSCKFISTFVRREVVIKDTCKFHHFKDGKCSCKDRW</sequence>
<dbReference type="FunFam" id="1.25.40.10:FF:000285">
    <property type="entry name" value="Pentatricopeptide repeat-containing protein, chloroplastic"/>
    <property type="match status" value="1"/>
</dbReference>
<evidence type="ECO:0000313" key="5">
    <source>
        <dbReference type="Proteomes" id="UP000504607"/>
    </source>
</evidence>
<evidence type="ECO:0000256" key="3">
    <source>
        <dbReference type="SAM" id="MobiDB-lite"/>
    </source>
</evidence>
<dbReference type="OrthoDB" id="1487410at2759"/>
<dbReference type="PANTHER" id="PTHR47926">
    <property type="entry name" value="PENTATRICOPEPTIDE REPEAT-CONTAINING PROTEIN"/>
    <property type="match status" value="1"/>
</dbReference>
<feature type="repeat" description="PPR" evidence="2">
    <location>
        <begin position="487"/>
        <end position="521"/>
    </location>
</feature>
<dbReference type="GO" id="GO:0003729">
    <property type="term" value="F:mRNA binding"/>
    <property type="evidence" value="ECO:0007669"/>
    <property type="project" value="UniProtKB-ARBA"/>
</dbReference>
<dbReference type="GO" id="GO:0008270">
    <property type="term" value="F:zinc ion binding"/>
    <property type="evidence" value="ECO:0007669"/>
    <property type="project" value="InterPro"/>
</dbReference>
<dbReference type="SUPFAM" id="SSF48452">
    <property type="entry name" value="TPR-like"/>
    <property type="match status" value="1"/>
</dbReference>
<evidence type="ECO:0000256" key="2">
    <source>
        <dbReference type="PROSITE-ProRule" id="PRU00708"/>
    </source>
</evidence>
<dbReference type="Pfam" id="PF20431">
    <property type="entry name" value="E_motif"/>
    <property type="match status" value="1"/>
</dbReference>
<keyword evidence="5" id="KW-1185">Reference proteome</keyword>